<dbReference type="Proteomes" id="UP000636709">
    <property type="component" value="Unassembled WGS sequence"/>
</dbReference>
<organism evidence="2 3">
    <name type="scientific">Digitaria exilis</name>
    <dbReference type="NCBI Taxonomy" id="1010633"/>
    <lineage>
        <taxon>Eukaryota</taxon>
        <taxon>Viridiplantae</taxon>
        <taxon>Streptophyta</taxon>
        <taxon>Embryophyta</taxon>
        <taxon>Tracheophyta</taxon>
        <taxon>Spermatophyta</taxon>
        <taxon>Magnoliopsida</taxon>
        <taxon>Liliopsida</taxon>
        <taxon>Poales</taxon>
        <taxon>Poaceae</taxon>
        <taxon>PACMAD clade</taxon>
        <taxon>Panicoideae</taxon>
        <taxon>Panicodae</taxon>
        <taxon>Paniceae</taxon>
        <taxon>Anthephorinae</taxon>
        <taxon>Digitaria</taxon>
    </lineage>
</organism>
<keyword evidence="3" id="KW-1185">Reference proteome</keyword>
<dbReference type="EMBL" id="JACEFO010000895">
    <property type="protein sequence ID" value="KAF8753604.1"/>
    <property type="molecule type" value="Genomic_DNA"/>
</dbReference>
<accession>A0A835KNY6</accession>
<gene>
    <name evidence="2" type="ORF">HU200_011600</name>
</gene>
<comment type="caution">
    <text evidence="2">The sequence shown here is derived from an EMBL/GenBank/DDBJ whole genome shotgun (WGS) entry which is preliminary data.</text>
</comment>
<evidence type="ECO:0000313" key="2">
    <source>
        <dbReference type="EMBL" id="KAF8753604.1"/>
    </source>
</evidence>
<protein>
    <submittedName>
        <fullName evidence="2">Uncharacterized protein</fullName>
    </submittedName>
</protein>
<reference evidence="2" key="1">
    <citation type="submission" date="2020-07" db="EMBL/GenBank/DDBJ databases">
        <title>Genome sequence and genetic diversity analysis of an under-domesticated orphan crop, white fonio (Digitaria exilis).</title>
        <authorList>
            <person name="Bennetzen J.L."/>
            <person name="Chen S."/>
            <person name="Ma X."/>
            <person name="Wang X."/>
            <person name="Yssel A.E.J."/>
            <person name="Chaluvadi S.R."/>
            <person name="Johnson M."/>
            <person name="Gangashetty P."/>
            <person name="Hamidou F."/>
            <person name="Sanogo M.D."/>
            <person name="Zwaenepoel A."/>
            <person name="Wallace J."/>
            <person name="Van De Peer Y."/>
            <person name="Van Deynze A."/>
        </authorList>
    </citation>
    <scope>NUCLEOTIDE SEQUENCE</scope>
    <source>
        <tissue evidence="2">Leaves</tissue>
    </source>
</reference>
<name>A0A835KNY6_9POAL</name>
<evidence type="ECO:0000256" key="1">
    <source>
        <dbReference type="SAM" id="MobiDB-lite"/>
    </source>
</evidence>
<sequence length="269" mass="29462">MVSSGKRPIHGGEAADRAGGPSMAAQVPDVHGGRLRRGVPLLNRAPGTAGDVVKAPPHHVDDEAAVSSSSFTARRGGEASSEVWRALEGGVARGQLGDKAAADAELAEGARSRRFVTPTDEQHRMIYLKQQQQQLKLLPSMNPPEHAVGWLAGHIAPVQQEKLLLHRPLQPPLPHVLGRRYSPRLAASEDPDYVSMLDKATNPSGASLKELGRRRRHVLFLLVPLVMIRLLDLAKDCTDPSLWRMLLISLRPAMLIWPTSRARLLRRLQ</sequence>
<feature type="region of interest" description="Disordered" evidence="1">
    <location>
        <begin position="1"/>
        <end position="79"/>
    </location>
</feature>
<evidence type="ECO:0000313" key="3">
    <source>
        <dbReference type="Proteomes" id="UP000636709"/>
    </source>
</evidence>
<dbReference type="AlphaFoldDB" id="A0A835KNY6"/>
<proteinExistence type="predicted"/>